<feature type="disulfide bond" evidence="6">
    <location>
        <begin position="195"/>
        <end position="220"/>
    </location>
</feature>
<evidence type="ECO:0000256" key="7">
    <source>
        <dbReference type="SAM" id="SignalP"/>
    </source>
</evidence>
<feature type="disulfide bond" evidence="6">
    <location>
        <begin position="167"/>
        <end position="233"/>
    </location>
</feature>
<dbReference type="PIRSF" id="PIRSF008129">
    <property type="entry name" value="Noggin"/>
    <property type="match status" value="1"/>
</dbReference>
<evidence type="ECO:0000313" key="8">
    <source>
        <dbReference type="EMBL" id="ABF61776.1"/>
    </source>
</evidence>
<evidence type="ECO:0000256" key="2">
    <source>
        <dbReference type="ARBA" id="ARBA00007480"/>
    </source>
</evidence>
<keyword evidence="6" id="KW-1015">Disulfide bond</keyword>
<dbReference type="EMBL" id="DQ517923">
    <property type="protein sequence ID" value="ABF61776.1"/>
    <property type="molecule type" value="mRNA"/>
</dbReference>
<keyword evidence="4" id="KW-0964">Secreted</keyword>
<feature type="disulfide bond" evidence="6">
    <location>
        <begin position="172"/>
        <end position="235"/>
    </location>
</feature>
<dbReference type="SUPFAM" id="SSF57501">
    <property type="entry name" value="Cystine-knot cytokines"/>
    <property type="match status" value="1"/>
</dbReference>
<dbReference type="GO" id="GO:0005576">
    <property type="term" value="C:extracellular region"/>
    <property type="evidence" value="ECO:0007669"/>
    <property type="project" value="UniProtKB-SubCell"/>
</dbReference>
<evidence type="ECO:0000256" key="6">
    <source>
        <dbReference type="PIRSR" id="PIRSR008129-1"/>
    </source>
</evidence>
<sequence length="245" mass="28583">MKVLSFFLLAGVFQSVLSKPMKEDLGNFPSLLLRVKQNRIHPPRELHEECNNCQPKPLDDDLDVRKLTKLLGGRLDHTVVSLTRPEDPPPTDERVSLSHASKAKRRALRELIRNGTHNMADFSGTLSREMERFMMGWLLQRENCPVVYSWRDMGPHFWPRFVKRATCKSKQCSIDPSTQCEPSNSRYFNILRWHCMDDKAIQLLPLWGRHRAVRRSGHWCSWLRFYHPITTECSCACSAKVVRRL</sequence>
<dbReference type="AlphaFoldDB" id="Q0Q622"/>
<comment type="subcellular location">
    <subcellularLocation>
        <location evidence="1">Secreted</location>
    </subcellularLocation>
</comment>
<comment type="similarity">
    <text evidence="2">Belongs to the noggin family.</text>
</comment>
<keyword evidence="3" id="KW-0217">Developmental protein</keyword>
<reference evidence="8" key="1">
    <citation type="journal article" date="2006" name="Proc. Natl. Acad. Sci. U.S.A.">
        <title>Molecular evidence for deep evolutionary roots of bilaterality in animal development.</title>
        <authorList>
            <person name="Matus D.Q."/>
            <person name="Pang K."/>
            <person name="Marlow H."/>
            <person name="Dunn C.W."/>
            <person name="Thomsen G.H."/>
            <person name="Martindale M.Q."/>
        </authorList>
    </citation>
    <scope>NUCLEOTIDE SEQUENCE</scope>
</reference>
<dbReference type="Gene3D" id="1.10.287.520">
    <property type="entry name" value="Helix hairpin bin"/>
    <property type="match status" value="1"/>
</dbReference>
<dbReference type="Gene3D" id="2.10.90.10">
    <property type="entry name" value="Cystine-knot cytokines"/>
    <property type="match status" value="1"/>
</dbReference>
<dbReference type="InterPro" id="IPR008717">
    <property type="entry name" value="Noggin"/>
</dbReference>
<dbReference type="PANTHER" id="PTHR10494:SF6">
    <property type="entry name" value="NOGGIN"/>
    <property type="match status" value="1"/>
</dbReference>
<evidence type="ECO:0000256" key="3">
    <source>
        <dbReference type="ARBA" id="ARBA00022473"/>
    </source>
</evidence>
<evidence type="ECO:0000256" key="1">
    <source>
        <dbReference type="ARBA" id="ARBA00004613"/>
    </source>
</evidence>
<proteinExistence type="evidence at transcript level"/>
<dbReference type="Pfam" id="PF05806">
    <property type="entry name" value="Noggin"/>
    <property type="match status" value="1"/>
</dbReference>
<accession>Q0Q622</accession>
<feature type="disulfide bond" evidence="6">
    <location>
        <begin position="144"/>
        <end position="180"/>
    </location>
</feature>
<dbReference type="HOGENOM" id="CLU_179689_0_0_1"/>
<organism evidence="8">
    <name type="scientific">Nematostella vectensis</name>
    <name type="common">Starlet sea anemone</name>
    <dbReference type="NCBI Taxonomy" id="45351"/>
    <lineage>
        <taxon>Eukaryota</taxon>
        <taxon>Metazoa</taxon>
        <taxon>Cnidaria</taxon>
        <taxon>Anthozoa</taxon>
        <taxon>Hexacorallia</taxon>
        <taxon>Actiniaria</taxon>
        <taxon>Edwardsiidae</taxon>
        <taxon>Nematostella</taxon>
    </lineage>
</organism>
<dbReference type="GO" id="GO:0030514">
    <property type="term" value="P:negative regulation of BMP signaling pathway"/>
    <property type="evidence" value="ECO:0007669"/>
    <property type="project" value="InterPro"/>
</dbReference>
<feature type="chain" id="PRO_5004175810" evidence="7">
    <location>
        <begin position="19"/>
        <end position="245"/>
    </location>
</feature>
<feature type="signal peptide" evidence="7">
    <location>
        <begin position="1"/>
        <end position="18"/>
    </location>
</feature>
<protein>
    <submittedName>
        <fullName evidence="8">Noggin2</fullName>
    </submittedName>
</protein>
<dbReference type="InterPro" id="IPR029034">
    <property type="entry name" value="Cystine-knot_cytokine"/>
</dbReference>
<dbReference type="PANTHER" id="PTHR10494">
    <property type="entry name" value="BONE MORPHOGENETIC PROTEIN INHIBITOR, NOGGIN"/>
    <property type="match status" value="1"/>
</dbReference>
<name>Q0Q622_NEMVE</name>
<evidence type="ECO:0000256" key="5">
    <source>
        <dbReference type="ARBA" id="ARBA00022729"/>
    </source>
</evidence>
<dbReference type="GO" id="GO:0045596">
    <property type="term" value="P:negative regulation of cell differentiation"/>
    <property type="evidence" value="ECO:0007669"/>
    <property type="project" value="InterPro"/>
</dbReference>
<keyword evidence="5 7" id="KW-0732">Signal</keyword>
<evidence type="ECO:0000256" key="4">
    <source>
        <dbReference type="ARBA" id="ARBA00022525"/>
    </source>
</evidence>